<dbReference type="GO" id="GO:0006398">
    <property type="term" value="P:mRNA 3'-end processing by stem-loop binding and cleavage"/>
    <property type="evidence" value="ECO:0007669"/>
    <property type="project" value="TreeGrafter"/>
</dbReference>
<evidence type="ECO:0000256" key="1">
    <source>
        <dbReference type="SAM" id="MobiDB-lite"/>
    </source>
</evidence>
<dbReference type="InterPro" id="IPR001163">
    <property type="entry name" value="Sm_dom_euk/arc"/>
</dbReference>
<dbReference type="OrthoDB" id="10002367at2759"/>
<dbReference type="PANTHER" id="PTHR21415">
    <property type="entry name" value="U7 SNRNA-ASSOCIATED SM-LIKE PROTEIN LSM11"/>
    <property type="match status" value="1"/>
</dbReference>
<dbReference type="Pfam" id="PF01423">
    <property type="entry name" value="LSM"/>
    <property type="match status" value="1"/>
</dbReference>
<protein>
    <recommendedName>
        <fullName evidence="2">Sm domain-containing protein</fullName>
    </recommendedName>
</protein>
<reference evidence="3 4" key="1">
    <citation type="submission" date="2018-04" db="EMBL/GenBank/DDBJ databases">
        <title>The genome of golden apple snail Pomacea canaliculata provides insight into stress tolerance and invasive adaptation.</title>
        <authorList>
            <person name="Liu C."/>
            <person name="Liu B."/>
            <person name="Ren Y."/>
            <person name="Zhang Y."/>
            <person name="Wang H."/>
            <person name="Li S."/>
            <person name="Jiang F."/>
            <person name="Yin L."/>
            <person name="Zhang G."/>
            <person name="Qian W."/>
            <person name="Fan W."/>
        </authorList>
    </citation>
    <scope>NUCLEOTIDE SEQUENCE [LARGE SCALE GENOMIC DNA]</scope>
    <source>
        <strain evidence="3">SZHN2017</strain>
        <tissue evidence="3">Muscle</tissue>
    </source>
</reference>
<dbReference type="EMBL" id="PZQS01000001">
    <property type="protein sequence ID" value="PVD39361.1"/>
    <property type="molecule type" value="Genomic_DNA"/>
</dbReference>
<evidence type="ECO:0000313" key="3">
    <source>
        <dbReference type="EMBL" id="PVD39361.1"/>
    </source>
</evidence>
<dbReference type="GO" id="GO:0005683">
    <property type="term" value="C:U7 snRNP"/>
    <property type="evidence" value="ECO:0007669"/>
    <property type="project" value="TreeGrafter"/>
</dbReference>
<dbReference type="GO" id="GO:0071209">
    <property type="term" value="F:U7 snRNA binding"/>
    <property type="evidence" value="ECO:0007669"/>
    <property type="project" value="InterPro"/>
</dbReference>
<comment type="caution">
    <text evidence="3">The sequence shown here is derived from an EMBL/GenBank/DDBJ whole genome shotgun (WGS) entry which is preliminary data.</text>
</comment>
<sequence length="296" mass="33283">MDDDSNEAGAFKTENSEALSCFKNIDFSSETFNPVAAIYSNDEFPDEDVDIYENVDEFLSVHIPSRKKSSAPSYTIPSCNTQILVDSETENAKEKEMVTVHEVTKKIKPVSFQSGVEKSGSIKVNKGAENSQEKKKTTIDDASQTSIPETIIKQSGSQQETVQIQDFKEDKGPVGHIHRSRKQRINVITQMENGFQQGPLSVLRRSVMEKLKVHVWTRSVRNIRGICTGFVVAFDKHMNMALMDVDEIYRKPVGKHKKESKVSKLLGVKTRKLLCRHLNQVLLRGDHVVAVALAEF</sequence>
<dbReference type="SUPFAM" id="SSF50182">
    <property type="entry name" value="Sm-like ribonucleoproteins"/>
    <property type="match status" value="1"/>
</dbReference>
<dbReference type="PANTHER" id="PTHR21415:SF1">
    <property type="entry name" value="U7 SNRNA-ASSOCIATED SM-LIKE PROTEIN LSM11"/>
    <property type="match status" value="1"/>
</dbReference>
<feature type="domain" description="Sm" evidence="2">
    <location>
        <begin position="201"/>
        <end position="293"/>
    </location>
</feature>
<organism evidence="3 4">
    <name type="scientific">Pomacea canaliculata</name>
    <name type="common">Golden apple snail</name>
    <dbReference type="NCBI Taxonomy" id="400727"/>
    <lineage>
        <taxon>Eukaryota</taxon>
        <taxon>Metazoa</taxon>
        <taxon>Spiralia</taxon>
        <taxon>Lophotrochozoa</taxon>
        <taxon>Mollusca</taxon>
        <taxon>Gastropoda</taxon>
        <taxon>Caenogastropoda</taxon>
        <taxon>Architaenioglossa</taxon>
        <taxon>Ampullarioidea</taxon>
        <taxon>Ampullariidae</taxon>
        <taxon>Pomacea</taxon>
    </lineage>
</organism>
<accession>A0A2T7Q112</accession>
<proteinExistence type="predicted"/>
<dbReference type="SMART" id="SM00651">
    <property type="entry name" value="Sm"/>
    <property type="match status" value="1"/>
</dbReference>
<dbReference type="Proteomes" id="UP000245119">
    <property type="component" value="Linkage Group LG1"/>
</dbReference>
<dbReference type="STRING" id="400727.A0A2T7Q112"/>
<dbReference type="InterPro" id="IPR010920">
    <property type="entry name" value="LSM_dom_sf"/>
</dbReference>
<evidence type="ECO:0000259" key="2">
    <source>
        <dbReference type="SMART" id="SM00651"/>
    </source>
</evidence>
<name>A0A2T7Q112_POMCA</name>
<gene>
    <name evidence="3" type="ORF">C0Q70_01991</name>
</gene>
<keyword evidence="4" id="KW-1185">Reference proteome</keyword>
<dbReference type="Gene3D" id="2.30.30.100">
    <property type="match status" value="1"/>
</dbReference>
<dbReference type="AlphaFoldDB" id="A0A2T7Q112"/>
<feature type="region of interest" description="Disordered" evidence="1">
    <location>
        <begin position="118"/>
        <end position="147"/>
    </location>
</feature>
<dbReference type="InterPro" id="IPR039267">
    <property type="entry name" value="Lsm11"/>
</dbReference>
<evidence type="ECO:0000313" key="4">
    <source>
        <dbReference type="Proteomes" id="UP000245119"/>
    </source>
</evidence>